<dbReference type="EMBL" id="GGEC01000228">
    <property type="protein sequence ID" value="MBW80711.1"/>
    <property type="molecule type" value="Transcribed_RNA"/>
</dbReference>
<proteinExistence type="predicted"/>
<accession>A0A2P2IHN9</accession>
<keyword evidence="1" id="KW-0812">Transmembrane</keyword>
<evidence type="ECO:0000313" key="2">
    <source>
        <dbReference type="EMBL" id="MBW80711.1"/>
    </source>
</evidence>
<feature type="transmembrane region" description="Helical" evidence="1">
    <location>
        <begin position="51"/>
        <end position="77"/>
    </location>
</feature>
<keyword evidence="1" id="KW-1133">Transmembrane helix</keyword>
<reference evidence="2" key="1">
    <citation type="submission" date="2018-02" db="EMBL/GenBank/DDBJ databases">
        <title>Rhizophora mucronata_Transcriptome.</title>
        <authorList>
            <person name="Meera S.P."/>
            <person name="Sreeshan A."/>
            <person name="Augustine A."/>
        </authorList>
    </citation>
    <scope>NUCLEOTIDE SEQUENCE</scope>
    <source>
        <tissue evidence="2">Leaf</tissue>
    </source>
</reference>
<keyword evidence="1" id="KW-0472">Membrane</keyword>
<evidence type="ECO:0000256" key="1">
    <source>
        <dbReference type="SAM" id="Phobius"/>
    </source>
</evidence>
<protein>
    <submittedName>
        <fullName evidence="2">Uncharacterized protein</fullName>
    </submittedName>
</protein>
<dbReference type="AlphaFoldDB" id="A0A2P2IHN9"/>
<sequence length="83" mass="9541">MGFQCPRLNILLSFDCAYQRREFIKSNKFLKCVIPKSSYQTNPKYSGQKSLFLPLSCFFPFPLTSLSLLSLLIFHILSTDANL</sequence>
<name>A0A2P2IHN9_RHIMU</name>
<organism evidence="2">
    <name type="scientific">Rhizophora mucronata</name>
    <name type="common">Asiatic mangrove</name>
    <dbReference type="NCBI Taxonomy" id="61149"/>
    <lineage>
        <taxon>Eukaryota</taxon>
        <taxon>Viridiplantae</taxon>
        <taxon>Streptophyta</taxon>
        <taxon>Embryophyta</taxon>
        <taxon>Tracheophyta</taxon>
        <taxon>Spermatophyta</taxon>
        <taxon>Magnoliopsida</taxon>
        <taxon>eudicotyledons</taxon>
        <taxon>Gunneridae</taxon>
        <taxon>Pentapetalae</taxon>
        <taxon>rosids</taxon>
        <taxon>fabids</taxon>
        <taxon>Malpighiales</taxon>
        <taxon>Rhizophoraceae</taxon>
        <taxon>Rhizophora</taxon>
    </lineage>
</organism>